<evidence type="ECO:0000313" key="7">
    <source>
        <dbReference type="EMBL" id="SFP74029.1"/>
    </source>
</evidence>
<dbReference type="FunFam" id="3.30.450.90:FF:000001">
    <property type="entry name" value="Type II secretion system ATPase GspE"/>
    <property type="match status" value="1"/>
</dbReference>
<evidence type="ECO:0000256" key="1">
    <source>
        <dbReference type="ARBA" id="ARBA00004496"/>
    </source>
</evidence>
<comment type="subcellular location">
    <subcellularLocation>
        <location evidence="1">Cytoplasm</location>
    </subcellularLocation>
</comment>
<gene>
    <name evidence="7" type="ORF">SAMN02910344_02195</name>
</gene>
<comment type="similarity">
    <text evidence="2">Belongs to the GSP E family.</text>
</comment>
<dbReference type="GO" id="GO:0009297">
    <property type="term" value="P:pilus assembly"/>
    <property type="evidence" value="ECO:0007669"/>
    <property type="project" value="InterPro"/>
</dbReference>
<dbReference type="RefSeq" id="WP_093143703.1">
    <property type="nucleotide sequence ID" value="NZ_FOXF01000067.1"/>
</dbReference>
<dbReference type="AlphaFoldDB" id="A0A662ZLF9"/>
<dbReference type="SUPFAM" id="SSF160246">
    <property type="entry name" value="EspE N-terminal domain-like"/>
    <property type="match status" value="1"/>
</dbReference>
<dbReference type="SUPFAM" id="SSF52540">
    <property type="entry name" value="P-loop containing nucleoside triphosphate hydrolases"/>
    <property type="match status" value="1"/>
</dbReference>
<protein>
    <submittedName>
        <fullName evidence="7">Type IV pilus assembly protein PilB</fullName>
    </submittedName>
</protein>
<keyword evidence="5" id="KW-0067">ATP-binding</keyword>
<evidence type="ECO:0000259" key="6">
    <source>
        <dbReference type="PROSITE" id="PS00662"/>
    </source>
</evidence>
<sequence>MAESYGILRVLKTYKLITPEQEQNVIAESKKEGKPIISTIVDLKLVPSEKIREILVKEYAYPYLNLDDIDVKEIPSAYMDKNLIIQHHALPVYAQGKTLFLAMSDPTNTAALNAFGLKFSMMTDTILVDEDKLQKDLNKLFADAMEELDVGLSDSDFAELETLEDNQDDNLSGATDANADDDTPVVKFINKLLLDSIKKGASDLHFEPYEKKYRVRFRIDGILHEVAKAPVELKDKIAARIKVMSRLDIAERRVPQDGRIKLKISPTKAMDMRVNTLPTLWGEKIVMRILDSSAAKLNIDMLGFEDEQKKKYLGALEKPQGLILVTGPTGSGKTVSLYTGLSILNTVETNISTAEDPVEINLEGINQVQINYKAGLTFASALKAFLRQDPDVIMVGEIRDLETAEIAIKATQTGHLVLSTLHTNSAPETLTRLLNMGVPAFNIASSVTLIMAQRLARRLCEKCKILDNVPEHELLNIGYTQEDIDKGLKIYKPNPQGCEACSGGYKGRVGIYEIFVMSDKLAMLIMEGGNSLQIAAEAEKEGMVPLRKSGLMKVAQGVTSLQEVFRVTSG</sequence>
<proteinExistence type="inferred from homology"/>
<dbReference type="InterPro" id="IPR007831">
    <property type="entry name" value="T2SS_GspE_N"/>
</dbReference>
<dbReference type="GO" id="GO:0005886">
    <property type="term" value="C:plasma membrane"/>
    <property type="evidence" value="ECO:0007669"/>
    <property type="project" value="TreeGrafter"/>
</dbReference>
<keyword evidence="3" id="KW-0963">Cytoplasm</keyword>
<dbReference type="GO" id="GO:0005737">
    <property type="term" value="C:cytoplasm"/>
    <property type="evidence" value="ECO:0007669"/>
    <property type="project" value="UniProtKB-SubCell"/>
</dbReference>
<name>A0A662ZLF9_9GAMM</name>
<dbReference type="InterPro" id="IPR013374">
    <property type="entry name" value="ATPase_typ4_pilus-assembl_PilB"/>
</dbReference>
<dbReference type="GO" id="GO:0005524">
    <property type="term" value="F:ATP binding"/>
    <property type="evidence" value="ECO:0007669"/>
    <property type="project" value="UniProtKB-KW"/>
</dbReference>
<dbReference type="Gene3D" id="3.40.50.300">
    <property type="entry name" value="P-loop containing nucleotide triphosphate hydrolases"/>
    <property type="match status" value="1"/>
</dbReference>
<evidence type="ECO:0000256" key="5">
    <source>
        <dbReference type="ARBA" id="ARBA00022840"/>
    </source>
</evidence>
<dbReference type="FunFam" id="3.40.50.300:FF:000398">
    <property type="entry name" value="Type IV pilus assembly ATPase PilB"/>
    <property type="match status" value="1"/>
</dbReference>
<dbReference type="NCBIfam" id="TIGR02538">
    <property type="entry name" value="type_IV_pilB"/>
    <property type="match status" value="1"/>
</dbReference>
<dbReference type="PROSITE" id="PS00662">
    <property type="entry name" value="T2SP_E"/>
    <property type="match status" value="1"/>
</dbReference>
<evidence type="ECO:0000256" key="4">
    <source>
        <dbReference type="ARBA" id="ARBA00022741"/>
    </source>
</evidence>
<dbReference type="CDD" id="cd01129">
    <property type="entry name" value="PulE-GspE-like"/>
    <property type="match status" value="1"/>
</dbReference>
<evidence type="ECO:0000256" key="2">
    <source>
        <dbReference type="ARBA" id="ARBA00006611"/>
    </source>
</evidence>
<dbReference type="InterPro" id="IPR027417">
    <property type="entry name" value="P-loop_NTPase"/>
</dbReference>
<dbReference type="InterPro" id="IPR001482">
    <property type="entry name" value="T2SS/T4SS_dom"/>
</dbReference>
<keyword evidence="8" id="KW-1185">Reference proteome</keyword>
<dbReference type="OrthoDB" id="9804785at2"/>
<dbReference type="Gene3D" id="3.30.450.90">
    <property type="match status" value="1"/>
</dbReference>
<keyword evidence="4" id="KW-0547">Nucleotide-binding</keyword>
<dbReference type="Proteomes" id="UP000243745">
    <property type="component" value="Unassembled WGS sequence"/>
</dbReference>
<accession>A0A662ZLF9</accession>
<dbReference type="InterPro" id="IPR037257">
    <property type="entry name" value="T2SS_E_N_sf"/>
</dbReference>
<reference evidence="7 8" key="1">
    <citation type="submission" date="2016-10" db="EMBL/GenBank/DDBJ databases">
        <authorList>
            <person name="Varghese N."/>
            <person name="Submissions S."/>
        </authorList>
    </citation>
    <scope>NUCLEOTIDE SEQUENCE [LARGE SCALE GENOMIC DNA]</scope>
    <source>
        <strain evidence="7 8">DSM 1361</strain>
    </source>
</reference>
<feature type="domain" description="Bacterial type II secretion system protein E" evidence="6">
    <location>
        <begin position="386"/>
        <end position="400"/>
    </location>
</feature>
<dbReference type="Pfam" id="PF05157">
    <property type="entry name" value="MshEN"/>
    <property type="match status" value="1"/>
</dbReference>
<dbReference type="GO" id="GO:0016887">
    <property type="term" value="F:ATP hydrolysis activity"/>
    <property type="evidence" value="ECO:0007669"/>
    <property type="project" value="InterPro"/>
</dbReference>
<dbReference type="PANTHER" id="PTHR30258">
    <property type="entry name" value="TYPE II SECRETION SYSTEM PROTEIN GSPE-RELATED"/>
    <property type="match status" value="1"/>
</dbReference>
<evidence type="ECO:0000313" key="8">
    <source>
        <dbReference type="Proteomes" id="UP000243745"/>
    </source>
</evidence>
<organism evidence="7 8">
    <name type="scientific">Ruminobacter amylophilus</name>
    <dbReference type="NCBI Taxonomy" id="867"/>
    <lineage>
        <taxon>Bacteria</taxon>
        <taxon>Pseudomonadati</taxon>
        <taxon>Pseudomonadota</taxon>
        <taxon>Gammaproteobacteria</taxon>
        <taxon>Aeromonadales</taxon>
        <taxon>Succinivibrionaceae</taxon>
        <taxon>Ruminobacter</taxon>
    </lineage>
</organism>
<dbReference type="Gene3D" id="3.30.300.160">
    <property type="entry name" value="Type II secretion system, protein E, N-terminal domain"/>
    <property type="match status" value="1"/>
</dbReference>
<dbReference type="EMBL" id="FOXF01000067">
    <property type="protein sequence ID" value="SFP74029.1"/>
    <property type="molecule type" value="Genomic_DNA"/>
</dbReference>
<dbReference type="Pfam" id="PF00437">
    <property type="entry name" value="T2SSE"/>
    <property type="match status" value="1"/>
</dbReference>
<evidence type="ECO:0000256" key="3">
    <source>
        <dbReference type="ARBA" id="ARBA00022490"/>
    </source>
</evidence>
<dbReference type="PANTHER" id="PTHR30258:SF1">
    <property type="entry name" value="PROTEIN TRANSPORT PROTEIN HOFB HOMOLOG"/>
    <property type="match status" value="1"/>
</dbReference>